<sequence length="45" mass="5555">MRSIFFLSFLASFKKVIQLSIINKIQWCFTQAMWKHRYLKITKMQ</sequence>
<evidence type="ECO:0000313" key="2">
    <source>
        <dbReference type="Proteomes" id="UP000004095"/>
    </source>
</evidence>
<reference evidence="1 2" key="1">
    <citation type="submission" date="2007-01" db="EMBL/GenBank/DDBJ databases">
        <authorList>
            <person name="Haygood M."/>
            <person name="Podell S."/>
            <person name="Anderson C."/>
            <person name="Hopkinson B."/>
            <person name="Roe K."/>
            <person name="Barbeau K."/>
            <person name="Gaasterland T."/>
            <person name="Ferriera S."/>
            <person name="Johnson J."/>
            <person name="Kravitz S."/>
            <person name="Beeson K."/>
            <person name="Sutton G."/>
            <person name="Rogers Y.-H."/>
            <person name="Friedman R."/>
            <person name="Frazier M."/>
            <person name="Venter J.C."/>
        </authorList>
    </citation>
    <scope>NUCLEOTIDE SEQUENCE [LARGE SCALE GENOMIC DNA]</scope>
    <source>
        <strain evidence="1 2">ATCC 23134</strain>
    </source>
</reference>
<comment type="caution">
    <text evidence="1">The sequence shown here is derived from an EMBL/GenBank/DDBJ whole genome shotgun (WGS) entry which is preliminary data.</text>
</comment>
<dbReference type="AlphaFoldDB" id="A1ZLX3"/>
<dbReference type="Proteomes" id="UP000004095">
    <property type="component" value="Unassembled WGS sequence"/>
</dbReference>
<accession>A1ZLX3</accession>
<dbReference type="EMBL" id="AAWS01000015">
    <property type="protein sequence ID" value="EAY28505.1"/>
    <property type="molecule type" value="Genomic_DNA"/>
</dbReference>
<protein>
    <submittedName>
        <fullName evidence="1">Uncharacterized protein</fullName>
    </submittedName>
</protein>
<evidence type="ECO:0000313" key="1">
    <source>
        <dbReference type="EMBL" id="EAY28505.1"/>
    </source>
</evidence>
<gene>
    <name evidence="1" type="ORF">M23134_04352</name>
</gene>
<proteinExistence type="predicted"/>
<name>A1ZLX3_MICM2</name>
<organism evidence="1 2">
    <name type="scientific">Microscilla marina ATCC 23134</name>
    <dbReference type="NCBI Taxonomy" id="313606"/>
    <lineage>
        <taxon>Bacteria</taxon>
        <taxon>Pseudomonadati</taxon>
        <taxon>Bacteroidota</taxon>
        <taxon>Cytophagia</taxon>
        <taxon>Cytophagales</taxon>
        <taxon>Microscillaceae</taxon>
        <taxon>Microscilla</taxon>
    </lineage>
</organism>
<keyword evidence="2" id="KW-1185">Reference proteome</keyword>